<dbReference type="InterPro" id="IPR024079">
    <property type="entry name" value="MetalloPept_cat_dom_sf"/>
</dbReference>
<dbReference type="Gene3D" id="3.40.390.10">
    <property type="entry name" value="Collagenase (Catalytic Domain)"/>
    <property type="match status" value="1"/>
</dbReference>
<reference evidence="2 3" key="1">
    <citation type="submission" date="2016-10" db="EMBL/GenBank/DDBJ databases">
        <authorList>
            <person name="de Groot N.N."/>
        </authorList>
    </citation>
    <scope>NUCLEOTIDE SEQUENCE [LARGE SCALE GENOMIC DNA]</scope>
    <source>
        <strain evidence="2 3">MP1X4</strain>
    </source>
</reference>
<sequence>MPSLTEPKKDGYILKVIIKMNAGKQNLTQHKNPTKAPDVRSVFFQPKLTVNQPNDVYEQEADHMADQVMRMPVPFANQDSFFKPAGKPIQRKCAHCEQGEKMLHRKESSAGEVGGNSQLDNYVSSLSTTGQTLSAGSRQFFEPRFGHDFSRVRIHTDSGAAKSAQSINALAYTSGNNIVFNSGQYSPETSSGQRLMAHELTHVVQQGKDVVRRYGHDKFCDDDKHLKPFIWPGHAAALTMLSNVIQAFQSNDPRVDQLIPLLFCGDAINHKQTIKDTYITIQQKIAENYMYHCNDAGNQNSDAKKCRGQRAETDLGWFSGLHDITLCFDVINSSWTTADVGGLIIHENWHRAFGTSDHPWALRGNPPECGSGCSNSAGSLLNNPDSYACLAKLFLNG</sequence>
<dbReference type="Pfam" id="PF13699">
    <property type="entry name" value="eCIS_core"/>
    <property type="match status" value="1"/>
</dbReference>
<dbReference type="AlphaFoldDB" id="A0A1H2BIR8"/>
<dbReference type="Proteomes" id="UP000199679">
    <property type="component" value="Chromosome I"/>
</dbReference>
<protein>
    <recommendedName>
        <fullName evidence="1">eCIS core domain-containing protein</fullName>
    </recommendedName>
</protein>
<keyword evidence="3" id="KW-1185">Reference proteome</keyword>
<dbReference type="InterPro" id="IPR025295">
    <property type="entry name" value="eCIS_core_dom"/>
</dbReference>
<accession>A0A1H2BIR8</accession>
<dbReference type="STRING" id="652787.SAMN05216490_4143"/>
<dbReference type="GO" id="GO:0008237">
    <property type="term" value="F:metallopeptidase activity"/>
    <property type="evidence" value="ECO:0007669"/>
    <property type="project" value="InterPro"/>
</dbReference>
<proteinExistence type="predicted"/>
<gene>
    <name evidence="2" type="ORF">SAMN05216490_4143</name>
</gene>
<organism evidence="2 3">
    <name type="scientific">Mucilaginibacter mallensis</name>
    <dbReference type="NCBI Taxonomy" id="652787"/>
    <lineage>
        <taxon>Bacteria</taxon>
        <taxon>Pseudomonadati</taxon>
        <taxon>Bacteroidota</taxon>
        <taxon>Sphingobacteriia</taxon>
        <taxon>Sphingobacteriales</taxon>
        <taxon>Sphingobacteriaceae</taxon>
        <taxon>Mucilaginibacter</taxon>
    </lineage>
</organism>
<evidence type="ECO:0000313" key="2">
    <source>
        <dbReference type="EMBL" id="SDT57967.1"/>
    </source>
</evidence>
<evidence type="ECO:0000313" key="3">
    <source>
        <dbReference type="Proteomes" id="UP000199679"/>
    </source>
</evidence>
<evidence type="ECO:0000259" key="1">
    <source>
        <dbReference type="Pfam" id="PF13699"/>
    </source>
</evidence>
<feature type="domain" description="eCIS core" evidence="1">
    <location>
        <begin position="133"/>
        <end position="208"/>
    </location>
</feature>
<name>A0A1H2BIR8_MUCMA</name>
<dbReference type="EMBL" id="LT629740">
    <property type="protein sequence ID" value="SDT57967.1"/>
    <property type="molecule type" value="Genomic_DNA"/>
</dbReference>